<protein>
    <submittedName>
        <fullName evidence="2">Uncharacterized protein</fullName>
    </submittedName>
</protein>
<feature type="region of interest" description="Disordered" evidence="1">
    <location>
        <begin position="1"/>
        <end position="21"/>
    </location>
</feature>
<dbReference type="Proteomes" id="UP000077684">
    <property type="component" value="Unassembled WGS sequence"/>
</dbReference>
<comment type="caution">
    <text evidence="2">The sequence shown here is derived from an EMBL/GenBank/DDBJ whole genome shotgun (WGS) entry which is preliminary data.</text>
</comment>
<reference evidence="2" key="1">
    <citation type="submission" date="2016-04" db="EMBL/GenBank/DDBJ databases">
        <authorList>
            <person name="Nguyen H.D."/>
            <person name="Samba Siva P."/>
            <person name="Cullis J."/>
            <person name="Levesque C.A."/>
            <person name="Hambleton S."/>
        </authorList>
    </citation>
    <scope>NUCLEOTIDE SEQUENCE</scope>
    <source>
        <strain evidence="2">DAOMC 236426</strain>
    </source>
</reference>
<evidence type="ECO:0000256" key="1">
    <source>
        <dbReference type="SAM" id="MobiDB-lite"/>
    </source>
</evidence>
<evidence type="ECO:0000313" key="3">
    <source>
        <dbReference type="Proteomes" id="UP000077684"/>
    </source>
</evidence>
<dbReference type="EMBL" id="LWDE02002382">
    <property type="protein sequence ID" value="KAE8237804.1"/>
    <property type="molecule type" value="Genomic_DNA"/>
</dbReference>
<dbReference type="AlphaFoldDB" id="A0A8X7MJA0"/>
<keyword evidence="3" id="KW-1185">Reference proteome</keyword>
<reference evidence="2" key="2">
    <citation type="journal article" date="2019" name="IMA Fungus">
        <title>Genome sequencing and comparison of five Tilletia species to identify candidate genes for the detection of regulated species infecting wheat.</title>
        <authorList>
            <person name="Nguyen H.D.T."/>
            <person name="Sultana T."/>
            <person name="Kesanakurti P."/>
            <person name="Hambleton S."/>
        </authorList>
    </citation>
    <scope>NUCLEOTIDE SEQUENCE</scope>
    <source>
        <strain evidence="2">DAOMC 236426</strain>
    </source>
</reference>
<gene>
    <name evidence="2" type="ORF">A4X06_0g9100</name>
</gene>
<name>A0A8X7MJA0_9BASI</name>
<evidence type="ECO:0000313" key="2">
    <source>
        <dbReference type="EMBL" id="KAE8237804.1"/>
    </source>
</evidence>
<sequence>MSIPVPGENEPLPVASVAGTKEEALQEHERTLADTMEEAVHVYTDGSGLDGRFGAASFVLNGHVAGGEYDPIQIPMVY</sequence>
<organism evidence="2 3">
    <name type="scientific">Tilletia controversa</name>
    <name type="common">dwarf bunt fungus</name>
    <dbReference type="NCBI Taxonomy" id="13291"/>
    <lineage>
        <taxon>Eukaryota</taxon>
        <taxon>Fungi</taxon>
        <taxon>Dikarya</taxon>
        <taxon>Basidiomycota</taxon>
        <taxon>Ustilaginomycotina</taxon>
        <taxon>Exobasidiomycetes</taxon>
        <taxon>Tilletiales</taxon>
        <taxon>Tilletiaceae</taxon>
        <taxon>Tilletia</taxon>
    </lineage>
</organism>
<accession>A0A8X7MJA0</accession>
<proteinExistence type="predicted"/>